<dbReference type="RefSeq" id="XP_004997476.1">
    <property type="nucleotide sequence ID" value="XM_004997419.1"/>
</dbReference>
<evidence type="ECO:0000313" key="8">
    <source>
        <dbReference type="EMBL" id="EGD80915.1"/>
    </source>
</evidence>
<feature type="compositionally biased region" description="Low complexity" evidence="6">
    <location>
        <begin position="313"/>
        <end position="325"/>
    </location>
</feature>
<dbReference type="Proteomes" id="UP000007799">
    <property type="component" value="Unassembled WGS sequence"/>
</dbReference>
<protein>
    <submittedName>
        <fullName evidence="8">WEE protein kinase</fullName>
    </submittedName>
</protein>
<dbReference type="Gene3D" id="1.10.510.10">
    <property type="entry name" value="Transferase(Phosphotransferase) domain 1"/>
    <property type="match status" value="2"/>
</dbReference>
<feature type="region of interest" description="Disordered" evidence="6">
    <location>
        <begin position="278"/>
        <end position="328"/>
    </location>
</feature>
<dbReference type="AlphaFoldDB" id="F2U0I7"/>
<dbReference type="PROSITE" id="PS00108">
    <property type="entry name" value="PROTEIN_KINASE_ST"/>
    <property type="match status" value="1"/>
</dbReference>
<dbReference type="InterPro" id="IPR008271">
    <property type="entry name" value="Ser/Thr_kinase_AS"/>
</dbReference>
<dbReference type="Pfam" id="PF00069">
    <property type="entry name" value="Pkinase"/>
    <property type="match status" value="2"/>
</dbReference>
<dbReference type="PANTHER" id="PTHR11042">
    <property type="entry name" value="EUKARYOTIC TRANSLATION INITIATION FACTOR 2-ALPHA KINASE EIF2-ALPHA KINASE -RELATED"/>
    <property type="match status" value="1"/>
</dbReference>
<keyword evidence="4" id="KW-0067">ATP-binding</keyword>
<keyword evidence="3 8" id="KW-0418">Kinase</keyword>
<feature type="compositionally biased region" description="Acidic residues" evidence="6">
    <location>
        <begin position="130"/>
        <end position="141"/>
    </location>
</feature>
<keyword evidence="2" id="KW-0547">Nucleotide-binding</keyword>
<gene>
    <name evidence="8" type="ORF">PTSG_01499</name>
</gene>
<feature type="compositionally biased region" description="Low complexity" evidence="6">
    <location>
        <begin position="294"/>
        <end position="303"/>
    </location>
</feature>
<dbReference type="GO" id="GO:0005634">
    <property type="term" value="C:nucleus"/>
    <property type="evidence" value="ECO:0007669"/>
    <property type="project" value="TreeGrafter"/>
</dbReference>
<evidence type="ECO:0000256" key="4">
    <source>
        <dbReference type="ARBA" id="ARBA00022840"/>
    </source>
</evidence>
<feature type="compositionally biased region" description="Basic and acidic residues" evidence="6">
    <location>
        <begin position="188"/>
        <end position="201"/>
    </location>
</feature>
<dbReference type="PANTHER" id="PTHR11042:SF185">
    <property type="entry name" value="WEE1-LIKE PROTEIN KINASE"/>
    <property type="match status" value="1"/>
</dbReference>
<dbReference type="InterPro" id="IPR000719">
    <property type="entry name" value="Prot_kinase_dom"/>
</dbReference>
<feature type="domain" description="Protein kinase" evidence="7">
    <location>
        <begin position="1"/>
        <end position="502"/>
    </location>
</feature>
<sequence length="551" mass="59910">MRMRCCRRSRTLCVRYFSAWEEDNRMIIQNEYCDGGTLAKLFDDHKRANRPFLEHTLLVILKHLALGTHALHRLKLVHMDIKPANILIKYEEPIGRVAKPRQAARARRKLDKRMSMTADDAAVQPGYESTDVELTDEEDADNTTNSHDGDEEERRGRGLSRGTRSQSRSRLRGWHHDDEQTATMEGARGGDDGAHEHDEHSSGSNSFNTSGTLPSDLESVFGESGSDGEGGGSVSGTMSRLGVSTINNAKSDANTDAISTNSNIGATATATANATVTDTAAAKKQGRRGRADKTATATTTARRPLMPRGHADNTITNSTNSTNSSGLGVITSTSTVGSADDVFEPESATVTTCGTSDAGDAVDVADIIVDTEHTHAHAQEAHVAGSGVLKKVSFKLGDLGLVTRRDDKSAEEGDSRYLAREVLKGQYRDLSKADVFSIGCTMYELASLVPLAANGPEWHRLRDSPPPLAGYSSKFNHLVMAMLSEQPGERPTTSDILKSELLRPDPDPDTSTQLKEALDRVQQLERELRQQKQLASRRGKGPVTRKQSCVF</sequence>
<dbReference type="STRING" id="946362.F2U0I7"/>
<dbReference type="eggNOG" id="KOG0601">
    <property type="taxonomic scope" value="Eukaryota"/>
</dbReference>
<comment type="similarity">
    <text evidence="5">Belongs to the protein kinase superfamily. Ser/Thr protein kinase family. GCN2 subfamily.</text>
</comment>
<accession>F2U0I7</accession>
<evidence type="ECO:0000256" key="6">
    <source>
        <dbReference type="SAM" id="MobiDB-lite"/>
    </source>
</evidence>
<dbReference type="GO" id="GO:0005737">
    <property type="term" value="C:cytoplasm"/>
    <property type="evidence" value="ECO:0007669"/>
    <property type="project" value="TreeGrafter"/>
</dbReference>
<feature type="region of interest" description="Disordered" evidence="6">
    <location>
        <begin position="528"/>
        <end position="551"/>
    </location>
</feature>
<dbReference type="EMBL" id="GL832958">
    <property type="protein sequence ID" value="EGD80915.1"/>
    <property type="molecule type" value="Genomic_DNA"/>
</dbReference>
<dbReference type="GO" id="GO:0004713">
    <property type="term" value="F:protein tyrosine kinase activity"/>
    <property type="evidence" value="ECO:0007669"/>
    <property type="project" value="TreeGrafter"/>
</dbReference>
<dbReference type="PROSITE" id="PS50011">
    <property type="entry name" value="PROTEIN_KINASE_DOM"/>
    <property type="match status" value="1"/>
</dbReference>
<keyword evidence="1" id="KW-0808">Transferase</keyword>
<feature type="region of interest" description="Disordered" evidence="6">
    <location>
        <begin position="105"/>
        <end position="239"/>
    </location>
</feature>
<dbReference type="Gene3D" id="3.30.200.20">
    <property type="entry name" value="Phosphorylase Kinase, domain 1"/>
    <property type="match status" value="1"/>
</dbReference>
<dbReference type="OrthoDB" id="5337378at2759"/>
<evidence type="ECO:0000256" key="1">
    <source>
        <dbReference type="ARBA" id="ARBA00022679"/>
    </source>
</evidence>
<evidence type="ECO:0000259" key="7">
    <source>
        <dbReference type="PROSITE" id="PS50011"/>
    </source>
</evidence>
<dbReference type="SUPFAM" id="SSF56112">
    <property type="entry name" value="Protein kinase-like (PK-like)"/>
    <property type="match status" value="1"/>
</dbReference>
<dbReference type="FunCoup" id="F2U0I7">
    <property type="interactions" value="1266"/>
</dbReference>
<evidence type="ECO:0000313" key="9">
    <source>
        <dbReference type="Proteomes" id="UP000007799"/>
    </source>
</evidence>
<organism evidence="9">
    <name type="scientific">Salpingoeca rosetta (strain ATCC 50818 / BSB-021)</name>
    <dbReference type="NCBI Taxonomy" id="946362"/>
    <lineage>
        <taxon>Eukaryota</taxon>
        <taxon>Choanoflagellata</taxon>
        <taxon>Craspedida</taxon>
        <taxon>Salpingoecidae</taxon>
        <taxon>Salpingoeca</taxon>
    </lineage>
</organism>
<dbReference type="SMART" id="SM00220">
    <property type="entry name" value="S_TKc"/>
    <property type="match status" value="1"/>
</dbReference>
<feature type="compositionally biased region" description="Gly residues" evidence="6">
    <location>
        <begin position="225"/>
        <end position="234"/>
    </location>
</feature>
<keyword evidence="9" id="KW-1185">Reference proteome</keyword>
<name>F2U0I7_SALR5</name>
<evidence type="ECO:0000256" key="3">
    <source>
        <dbReference type="ARBA" id="ARBA00022777"/>
    </source>
</evidence>
<dbReference type="GeneID" id="16078074"/>
<dbReference type="InParanoid" id="F2U0I7"/>
<reference evidence="8" key="1">
    <citation type="submission" date="2009-08" db="EMBL/GenBank/DDBJ databases">
        <title>Annotation of Salpingoeca rosetta.</title>
        <authorList>
            <consortium name="The Broad Institute Genome Sequencing Platform"/>
            <person name="Russ C."/>
            <person name="Cuomo C."/>
            <person name="Burger G."/>
            <person name="Gray M.W."/>
            <person name="Holland P.W.H."/>
            <person name="King N."/>
            <person name="Lang F.B.F."/>
            <person name="Roger A.J."/>
            <person name="Ruiz-Trillo I."/>
            <person name="Young S.K."/>
            <person name="Zeng Q."/>
            <person name="Gargeya S."/>
            <person name="Alvarado L."/>
            <person name="Berlin A."/>
            <person name="Chapman S.B."/>
            <person name="Chen Z."/>
            <person name="Freedman E."/>
            <person name="Gellesch M."/>
            <person name="Goldberg J."/>
            <person name="Griggs A."/>
            <person name="Gujja S."/>
            <person name="Heilman E."/>
            <person name="Heiman D."/>
            <person name="Howarth C."/>
            <person name="Mehta T."/>
            <person name="Neiman D."/>
            <person name="Pearson M."/>
            <person name="Roberts A."/>
            <person name="Saif S."/>
            <person name="Shea T."/>
            <person name="Shenoy N."/>
            <person name="Sisk P."/>
            <person name="Stolte C."/>
            <person name="Sykes S."/>
            <person name="White J."/>
            <person name="Yandava C."/>
            <person name="Haas B."/>
            <person name="Nusbaum C."/>
            <person name="Birren B."/>
        </authorList>
    </citation>
    <scope>NUCLEOTIDE SEQUENCE [LARGE SCALE GENOMIC DNA]</scope>
    <source>
        <strain evidence="8">ATCC 50818</strain>
    </source>
</reference>
<evidence type="ECO:0000256" key="2">
    <source>
        <dbReference type="ARBA" id="ARBA00022741"/>
    </source>
</evidence>
<dbReference type="GO" id="GO:0005524">
    <property type="term" value="F:ATP binding"/>
    <property type="evidence" value="ECO:0007669"/>
    <property type="project" value="UniProtKB-KW"/>
</dbReference>
<dbReference type="KEGG" id="sre:PTSG_01499"/>
<dbReference type="InterPro" id="IPR011009">
    <property type="entry name" value="Kinase-like_dom_sf"/>
</dbReference>
<dbReference type="InterPro" id="IPR050339">
    <property type="entry name" value="CC_SR_Kinase"/>
</dbReference>
<feature type="compositionally biased region" description="Low complexity" evidence="6">
    <location>
        <begin position="202"/>
        <end position="224"/>
    </location>
</feature>
<proteinExistence type="inferred from homology"/>
<evidence type="ECO:0000256" key="5">
    <source>
        <dbReference type="ARBA" id="ARBA00037982"/>
    </source>
</evidence>